<dbReference type="EMBL" id="AWFF01000054">
    <property type="protein sequence ID" value="KCZ53298.1"/>
    <property type="molecule type" value="Genomic_DNA"/>
</dbReference>
<dbReference type="PANTHER" id="PTHR43884:SF20">
    <property type="entry name" value="ACYL-COA DEHYDROGENASE FADE28"/>
    <property type="match status" value="1"/>
</dbReference>
<dbReference type="Pfam" id="PF02771">
    <property type="entry name" value="Acyl-CoA_dh_N"/>
    <property type="match status" value="1"/>
</dbReference>
<dbReference type="InterPro" id="IPR037069">
    <property type="entry name" value="AcylCoA_DH/ox_N_sf"/>
</dbReference>
<accession>A0A062U6B9</accession>
<dbReference type="PATRIC" id="fig|1280946.3.peg.2616"/>
<evidence type="ECO:0008006" key="10">
    <source>
        <dbReference type="Google" id="ProtNLM"/>
    </source>
</evidence>
<comment type="similarity">
    <text evidence="2">Belongs to the acyl-CoA dehydrogenase family.</text>
</comment>
<evidence type="ECO:0000256" key="2">
    <source>
        <dbReference type="ARBA" id="ARBA00009347"/>
    </source>
</evidence>
<evidence type="ECO:0000256" key="3">
    <source>
        <dbReference type="ARBA" id="ARBA00022630"/>
    </source>
</evidence>
<evidence type="ECO:0000256" key="4">
    <source>
        <dbReference type="ARBA" id="ARBA00022827"/>
    </source>
</evidence>
<proteinExistence type="inferred from homology"/>
<dbReference type="SUPFAM" id="SSF56645">
    <property type="entry name" value="Acyl-CoA dehydrogenase NM domain-like"/>
    <property type="match status" value="1"/>
</dbReference>
<gene>
    <name evidence="8" type="ORF">HY29_03515</name>
</gene>
<evidence type="ECO:0000256" key="5">
    <source>
        <dbReference type="ARBA" id="ARBA00023002"/>
    </source>
</evidence>
<dbReference type="Gene3D" id="1.10.540.10">
    <property type="entry name" value="Acyl-CoA dehydrogenase/oxidase, N-terminal domain"/>
    <property type="match status" value="1"/>
</dbReference>
<dbReference type="InterPro" id="IPR009100">
    <property type="entry name" value="AcylCoA_DH/oxidase_NM_dom_sf"/>
</dbReference>
<dbReference type="InterPro" id="IPR046373">
    <property type="entry name" value="Acyl-CoA_Oxase/DH_mid-dom_sf"/>
</dbReference>
<dbReference type="AlphaFoldDB" id="A0A062U6B9"/>
<dbReference type="InterPro" id="IPR013786">
    <property type="entry name" value="AcylCoA_DH/ox_N"/>
</dbReference>
<comment type="caution">
    <text evidence="8">The sequence shown here is derived from an EMBL/GenBank/DDBJ whole genome shotgun (WGS) entry which is preliminary data.</text>
</comment>
<evidence type="ECO:0000313" key="9">
    <source>
        <dbReference type="Proteomes" id="UP000027037"/>
    </source>
</evidence>
<dbReference type="OrthoDB" id="7328575at2"/>
<dbReference type="Gene3D" id="2.40.110.10">
    <property type="entry name" value="Butyryl-CoA Dehydrogenase, subunit A, domain 2"/>
    <property type="match status" value="1"/>
</dbReference>
<dbReference type="InterPro" id="IPR036250">
    <property type="entry name" value="AcylCo_DH-like_C"/>
</dbReference>
<sequence length="370" mass="40284">MNFSLSEDHEFLRDSAAKFVDEQVDLAPLLRPGADVSEAGYDRLWDKITELGWSAIMVPEAYGGLGMDYIDLVMIIGEIGRTLAPSPLFGTLAGAWAIEAAGSEAQKMEHLAKLAEGMKFALAVADENGSYSNMETDVVAKQASGGYELSGTKSFVVDAASADKLVVSALNNGQKEYFIVDAAADGLKIDILQWRDITRQVCKVEFDGVSAERLEASRDDVWPWVRDRLYLVLAAESAAGIRAVLNDAVAYAKERVAFGRPIGAYQAIKHQLANIAGAAEGANAMVQYAAWALSENDERASIAAAMAQSYGSEQYKEATHRNIQVFGAIGFTWEMKNHLYYKRARCNAELLGAPASQREQVVRLLERQAA</sequence>
<feature type="domain" description="Acyl-CoA dehydrogenase/oxidase N-terminal" evidence="7">
    <location>
        <begin position="6"/>
        <end position="117"/>
    </location>
</feature>
<protein>
    <recommendedName>
        <fullName evidence="10">Acyl-CoA dehydrogenase</fullName>
    </recommendedName>
</protein>
<dbReference type="SUPFAM" id="SSF47203">
    <property type="entry name" value="Acyl-CoA dehydrogenase C-terminal domain-like"/>
    <property type="match status" value="1"/>
</dbReference>
<evidence type="ECO:0000313" key="8">
    <source>
        <dbReference type="EMBL" id="KCZ53298.1"/>
    </source>
</evidence>
<evidence type="ECO:0000259" key="6">
    <source>
        <dbReference type="Pfam" id="PF00441"/>
    </source>
</evidence>
<keyword evidence="9" id="KW-1185">Reference proteome</keyword>
<dbReference type="Pfam" id="PF00441">
    <property type="entry name" value="Acyl-CoA_dh_1"/>
    <property type="match status" value="1"/>
</dbReference>
<dbReference type="STRING" id="1280946.HY29_03515"/>
<dbReference type="RefSeq" id="WP_034797663.1">
    <property type="nucleotide sequence ID" value="NZ_AWFF01000054.1"/>
</dbReference>
<keyword evidence="5" id="KW-0560">Oxidoreductase</keyword>
<reference evidence="8 9" key="1">
    <citation type="journal article" date="2014" name="Antonie Van Leeuwenhoek">
        <title>Hyphomonas beringensis sp. nov. and Hyphomonas chukchiensis sp. nov., isolated from surface seawater of the Bering Sea and Chukchi Sea.</title>
        <authorList>
            <person name="Li C."/>
            <person name="Lai Q."/>
            <person name="Li G."/>
            <person name="Dong C."/>
            <person name="Wang J."/>
            <person name="Liao Y."/>
            <person name="Shao Z."/>
        </authorList>
    </citation>
    <scope>NUCLEOTIDE SEQUENCE [LARGE SCALE GENOMIC DNA]</scope>
    <source>
        <strain evidence="8 9">25B14_1</strain>
    </source>
</reference>
<evidence type="ECO:0000256" key="1">
    <source>
        <dbReference type="ARBA" id="ARBA00001974"/>
    </source>
</evidence>
<dbReference type="eggNOG" id="COG1960">
    <property type="taxonomic scope" value="Bacteria"/>
</dbReference>
<organism evidence="8 9">
    <name type="scientific">Hyphomonas beringensis</name>
    <dbReference type="NCBI Taxonomy" id="1280946"/>
    <lineage>
        <taxon>Bacteria</taxon>
        <taxon>Pseudomonadati</taxon>
        <taxon>Pseudomonadota</taxon>
        <taxon>Alphaproteobacteria</taxon>
        <taxon>Hyphomonadales</taxon>
        <taxon>Hyphomonadaceae</taxon>
        <taxon>Hyphomonas</taxon>
    </lineage>
</organism>
<dbReference type="Proteomes" id="UP000027037">
    <property type="component" value="Unassembled WGS sequence"/>
</dbReference>
<comment type="cofactor">
    <cofactor evidence="1">
        <name>FAD</name>
        <dbReference type="ChEBI" id="CHEBI:57692"/>
    </cofactor>
</comment>
<keyword evidence="3" id="KW-0285">Flavoprotein</keyword>
<evidence type="ECO:0000259" key="7">
    <source>
        <dbReference type="Pfam" id="PF02771"/>
    </source>
</evidence>
<dbReference type="GO" id="GO:0050660">
    <property type="term" value="F:flavin adenine dinucleotide binding"/>
    <property type="evidence" value="ECO:0007669"/>
    <property type="project" value="InterPro"/>
</dbReference>
<feature type="domain" description="Acyl-CoA dehydrogenase/oxidase C-terminal" evidence="6">
    <location>
        <begin position="232"/>
        <end position="363"/>
    </location>
</feature>
<dbReference type="Gene3D" id="1.20.140.10">
    <property type="entry name" value="Butyryl-CoA Dehydrogenase, subunit A, domain 3"/>
    <property type="match status" value="1"/>
</dbReference>
<dbReference type="GO" id="GO:0003995">
    <property type="term" value="F:acyl-CoA dehydrogenase activity"/>
    <property type="evidence" value="ECO:0007669"/>
    <property type="project" value="TreeGrafter"/>
</dbReference>
<name>A0A062U6B9_9PROT</name>
<keyword evidence="4" id="KW-0274">FAD</keyword>
<dbReference type="PANTHER" id="PTHR43884">
    <property type="entry name" value="ACYL-COA DEHYDROGENASE"/>
    <property type="match status" value="1"/>
</dbReference>
<dbReference type="InterPro" id="IPR009075">
    <property type="entry name" value="AcylCo_DH/oxidase_C"/>
</dbReference>